<evidence type="ECO:0000256" key="3">
    <source>
        <dbReference type="ARBA" id="ARBA00022857"/>
    </source>
</evidence>
<protein>
    <recommendedName>
        <fullName evidence="6">ADP-dependent (S)-NAD(P)H-hydrate dehydratase</fullName>
        <ecNumber evidence="6">4.2.1.136</ecNumber>
    </recommendedName>
    <alternativeName>
        <fullName evidence="6">ADP-dependent NAD(P)HX dehydratase</fullName>
    </alternativeName>
</protein>
<dbReference type="SUPFAM" id="SSF53613">
    <property type="entry name" value="Ribokinase-like"/>
    <property type="match status" value="1"/>
</dbReference>
<dbReference type="Proteomes" id="UP000004069">
    <property type="component" value="Unassembled WGS sequence"/>
</dbReference>
<keyword evidence="4 6" id="KW-0520">NAD</keyword>
<comment type="subunit">
    <text evidence="6">Homotetramer.</text>
</comment>
<reference evidence="8 9" key="1">
    <citation type="submission" date="2010-04" db="EMBL/GenBank/DDBJ databases">
        <authorList>
            <person name="Muzny D."/>
            <person name="Qin X."/>
            <person name="Deng J."/>
            <person name="Jiang H."/>
            <person name="Liu Y."/>
            <person name="Qu J."/>
            <person name="Song X.-Z."/>
            <person name="Zhang L."/>
            <person name="Thornton R."/>
            <person name="Coyle M."/>
            <person name="Francisco L."/>
            <person name="Jackson L."/>
            <person name="Javaid M."/>
            <person name="Korchina V."/>
            <person name="Kovar C."/>
            <person name="Mata R."/>
            <person name="Mathew T."/>
            <person name="Ngo R."/>
            <person name="Nguyen L."/>
            <person name="Nguyen N."/>
            <person name="Okwuonu G."/>
            <person name="Ongeri F."/>
            <person name="Pham C."/>
            <person name="Simmons D."/>
            <person name="Wilczek-Boney K."/>
            <person name="Hale W."/>
            <person name="Jakkamsetti A."/>
            <person name="Pham P."/>
            <person name="Ruth R."/>
            <person name="San Lucas F."/>
            <person name="Warren J."/>
            <person name="Zhang J."/>
            <person name="Zhao Z."/>
            <person name="Zhou C."/>
            <person name="Zhu D."/>
            <person name="Lee S."/>
            <person name="Bess C."/>
            <person name="Blankenburg K."/>
            <person name="Forbes L."/>
            <person name="Fu Q."/>
            <person name="Gubbala S."/>
            <person name="Hirani K."/>
            <person name="Jayaseelan J.C."/>
            <person name="Lara F."/>
            <person name="Munidasa M."/>
            <person name="Palculict T."/>
            <person name="Patil S."/>
            <person name="Pu L.-L."/>
            <person name="Saada N."/>
            <person name="Tang L."/>
            <person name="Weissenberger G."/>
            <person name="Zhu Y."/>
            <person name="Hemphill L."/>
            <person name="Shang Y."/>
            <person name="Youmans B."/>
            <person name="Ayvaz T."/>
            <person name="Ross M."/>
            <person name="Santibanez J."/>
            <person name="Aqrawi P."/>
            <person name="Gross S."/>
            <person name="Joshi V."/>
            <person name="Fowler G."/>
            <person name="Nazareth L."/>
            <person name="Reid J."/>
            <person name="Worley K."/>
            <person name="Petrosino J."/>
            <person name="Highlander S."/>
            <person name="Gibbs R."/>
        </authorList>
    </citation>
    <scope>NUCLEOTIDE SEQUENCE [LARGE SCALE GENOMIC DNA]</scope>
    <source>
        <strain evidence="8 9">DSM 11664</strain>
    </source>
</reference>
<comment type="caution">
    <text evidence="8">The sequence shown here is derived from an EMBL/GenBank/DDBJ whole genome shotgun (WGS) entry which is preliminary data.</text>
</comment>
<keyword evidence="9" id="KW-1185">Reference proteome</keyword>
<dbReference type="InterPro" id="IPR029056">
    <property type="entry name" value="Ribokinase-like"/>
</dbReference>
<comment type="catalytic activity">
    <reaction evidence="6">
        <text>(6S)-NADPHX + ADP = AMP + phosphate + NADPH + H(+)</text>
        <dbReference type="Rhea" id="RHEA:32235"/>
        <dbReference type="ChEBI" id="CHEBI:15378"/>
        <dbReference type="ChEBI" id="CHEBI:43474"/>
        <dbReference type="ChEBI" id="CHEBI:57783"/>
        <dbReference type="ChEBI" id="CHEBI:64076"/>
        <dbReference type="ChEBI" id="CHEBI:456215"/>
        <dbReference type="ChEBI" id="CHEBI:456216"/>
        <dbReference type="EC" id="4.2.1.136"/>
    </reaction>
</comment>
<feature type="domain" description="YjeF C-terminal" evidence="7">
    <location>
        <begin position="8"/>
        <end position="281"/>
    </location>
</feature>
<evidence type="ECO:0000313" key="8">
    <source>
        <dbReference type="EMBL" id="EFG56032.1"/>
    </source>
</evidence>
<dbReference type="eggNOG" id="COG0063">
    <property type="taxonomic scope" value="Bacteria"/>
</dbReference>
<evidence type="ECO:0000256" key="2">
    <source>
        <dbReference type="ARBA" id="ARBA00022840"/>
    </source>
</evidence>
<keyword evidence="3 6" id="KW-0521">NADP</keyword>
<dbReference type="InterPro" id="IPR000631">
    <property type="entry name" value="CARKD"/>
</dbReference>
<feature type="binding site" evidence="6">
    <location>
        <begin position="194"/>
        <end position="198"/>
    </location>
    <ligand>
        <name>AMP</name>
        <dbReference type="ChEBI" id="CHEBI:456215"/>
    </ligand>
</feature>
<dbReference type="GO" id="GO:0046496">
    <property type="term" value="P:nicotinamide nucleotide metabolic process"/>
    <property type="evidence" value="ECO:0007669"/>
    <property type="project" value="UniProtKB-UniRule"/>
</dbReference>
<feature type="binding site" evidence="6">
    <location>
        <position position="223"/>
    </location>
    <ligand>
        <name>AMP</name>
        <dbReference type="ChEBI" id="CHEBI:456215"/>
    </ligand>
</feature>
<evidence type="ECO:0000256" key="1">
    <source>
        <dbReference type="ARBA" id="ARBA00022741"/>
    </source>
</evidence>
<dbReference type="EC" id="4.2.1.136" evidence="6"/>
<dbReference type="PROSITE" id="PS01050">
    <property type="entry name" value="YJEF_C_2"/>
    <property type="match status" value="1"/>
</dbReference>
<evidence type="ECO:0000256" key="6">
    <source>
        <dbReference type="HAMAP-Rule" id="MF_01965"/>
    </source>
</evidence>
<dbReference type="EMBL" id="ADNY01000013">
    <property type="protein sequence ID" value="EFG56032.1"/>
    <property type="molecule type" value="Genomic_DNA"/>
</dbReference>
<dbReference type="STRING" id="83683.B1745_02050"/>
<keyword evidence="1 6" id="KW-0547">Nucleotide-binding</keyword>
<dbReference type="RefSeq" id="WP_006351648.1">
    <property type="nucleotide sequence ID" value="NZ_ADNY01000013.1"/>
</dbReference>
<feature type="binding site" evidence="6">
    <location>
        <position position="224"/>
    </location>
    <ligand>
        <name>(6S)-NADPHX</name>
        <dbReference type="ChEBI" id="CHEBI:64076"/>
    </ligand>
</feature>
<accession>D4YSL7</accession>
<proteinExistence type="inferred from homology"/>
<dbReference type="PROSITE" id="PS51383">
    <property type="entry name" value="YJEF_C_3"/>
    <property type="match status" value="1"/>
</dbReference>
<feature type="binding site" evidence="6">
    <location>
        <position position="43"/>
    </location>
    <ligand>
        <name>(6S)-NADPHX</name>
        <dbReference type="ChEBI" id="CHEBI:64076"/>
    </ligand>
</feature>
<dbReference type="NCBIfam" id="TIGR00196">
    <property type="entry name" value="yjeF_cterm"/>
    <property type="match status" value="1"/>
</dbReference>
<dbReference type="GO" id="GO:0005524">
    <property type="term" value="F:ATP binding"/>
    <property type="evidence" value="ECO:0007669"/>
    <property type="project" value="UniProtKB-KW"/>
</dbReference>
<keyword evidence="5 6" id="KW-0456">Lyase</keyword>
<organism evidence="8 9">
    <name type="scientific">Lactobacillus amylolyticus DSM 11664</name>
    <dbReference type="NCBI Taxonomy" id="585524"/>
    <lineage>
        <taxon>Bacteria</taxon>
        <taxon>Bacillati</taxon>
        <taxon>Bacillota</taxon>
        <taxon>Bacilli</taxon>
        <taxon>Lactobacillales</taxon>
        <taxon>Lactobacillaceae</taxon>
        <taxon>Lactobacillus</taxon>
    </lineage>
</organism>
<dbReference type="CDD" id="cd01171">
    <property type="entry name" value="YXKO-related"/>
    <property type="match status" value="1"/>
</dbReference>
<dbReference type="Gene3D" id="3.40.1190.20">
    <property type="match status" value="1"/>
</dbReference>
<dbReference type="GO" id="GO:0052856">
    <property type="term" value="F:NAD(P)HX epimerase activity"/>
    <property type="evidence" value="ECO:0007669"/>
    <property type="project" value="TreeGrafter"/>
</dbReference>
<dbReference type="PANTHER" id="PTHR12592">
    <property type="entry name" value="ATP-DEPENDENT (S)-NAD(P)H-HYDRATE DEHYDRATASE FAMILY MEMBER"/>
    <property type="match status" value="1"/>
</dbReference>
<dbReference type="PATRIC" id="fig|585524.9.peg.1579"/>
<comment type="similarity">
    <text evidence="6">Belongs to the NnrD/CARKD family.</text>
</comment>
<evidence type="ECO:0000256" key="4">
    <source>
        <dbReference type="ARBA" id="ARBA00023027"/>
    </source>
</evidence>
<feature type="binding site" evidence="6">
    <location>
        <position position="156"/>
    </location>
    <ligand>
        <name>(6S)-NADPHX</name>
        <dbReference type="ChEBI" id="CHEBI:64076"/>
    </ligand>
</feature>
<dbReference type="OrthoDB" id="9806925at2"/>
<dbReference type="InterPro" id="IPR017953">
    <property type="entry name" value="Carbohydrate_kinase_pred_CS"/>
</dbReference>
<evidence type="ECO:0000313" key="9">
    <source>
        <dbReference type="Proteomes" id="UP000004069"/>
    </source>
</evidence>
<dbReference type="AlphaFoldDB" id="D4YSL7"/>
<dbReference type="Pfam" id="PF01256">
    <property type="entry name" value="Carb_kinase"/>
    <property type="match status" value="1"/>
</dbReference>
<evidence type="ECO:0000259" key="7">
    <source>
        <dbReference type="PROSITE" id="PS51383"/>
    </source>
</evidence>
<comment type="catalytic activity">
    <reaction evidence="6">
        <text>(6S)-NADHX + ADP = AMP + phosphate + NADH + H(+)</text>
        <dbReference type="Rhea" id="RHEA:32223"/>
        <dbReference type="ChEBI" id="CHEBI:15378"/>
        <dbReference type="ChEBI" id="CHEBI:43474"/>
        <dbReference type="ChEBI" id="CHEBI:57945"/>
        <dbReference type="ChEBI" id="CHEBI:64074"/>
        <dbReference type="ChEBI" id="CHEBI:456215"/>
        <dbReference type="ChEBI" id="CHEBI:456216"/>
        <dbReference type="EC" id="4.2.1.136"/>
    </reaction>
</comment>
<dbReference type="GO" id="GO:0052855">
    <property type="term" value="F:ADP-dependent NAD(P)H-hydrate dehydratase activity"/>
    <property type="evidence" value="ECO:0007669"/>
    <property type="project" value="UniProtKB-UniRule"/>
</dbReference>
<sequence length="285" mass="30839">MTQTQEIKEDILKKVIKTRPSNSYKGKFGRILLIGGSENYGGAIIMATEGAINAGAGLTAVATRSINLTALHARDPEAMYIDWQDRNLPELIKKMDVIVCGPGLGSSRVALQIMQMLKANVAAQQTVVLDASALDLISNDKTLLPGKAGHLILTPHQMEWQRLSQINIPFQTDSANLTALKQLNSVGNTTLVLKSNHTHIYTEDGKIFVNPTGNPGMATGGMGDTLAGIIGGFIAQFGFQADNILAAVYLHSLAGDVLYRDHYLVKPTQISQLLPKLMKKYAEQD</sequence>
<feature type="binding site" evidence="6">
    <location>
        <position position="103"/>
    </location>
    <ligand>
        <name>(6S)-NADPHX</name>
        <dbReference type="ChEBI" id="CHEBI:64076"/>
    </ligand>
</feature>
<keyword evidence="2 6" id="KW-0067">ATP-binding</keyword>
<name>D4YSL7_9LACO</name>
<comment type="function">
    <text evidence="6">Catalyzes the dehydration of the S-form of NAD(P)HX at the expense of ADP, which is converted to AMP. Together with NAD(P)HX epimerase, which catalyzes the epimerization of the S- and R-forms, the enzyme allows the repair of both epimers of NAD(P)HX, a damaged form of NAD(P)H that is a result of enzymatic or heat-dependent hydration.</text>
</comment>
<dbReference type="GO" id="GO:0110051">
    <property type="term" value="P:metabolite repair"/>
    <property type="evidence" value="ECO:0007669"/>
    <property type="project" value="TreeGrafter"/>
</dbReference>
<evidence type="ECO:0000256" key="5">
    <source>
        <dbReference type="ARBA" id="ARBA00023239"/>
    </source>
</evidence>
<gene>
    <name evidence="6" type="primary">nnrD</name>
    <name evidence="8" type="ORF">HMPREF0493_0495</name>
</gene>
<dbReference type="HAMAP" id="MF_01965">
    <property type="entry name" value="NADHX_dehydratase"/>
    <property type="match status" value="1"/>
</dbReference>
<comment type="cofactor">
    <cofactor evidence="6">
        <name>Mg(2+)</name>
        <dbReference type="ChEBI" id="CHEBI:18420"/>
    </cofactor>
</comment>
<dbReference type="PANTHER" id="PTHR12592:SF0">
    <property type="entry name" value="ATP-DEPENDENT (S)-NAD(P)H-HYDRATE DEHYDRATASE"/>
    <property type="match status" value="1"/>
</dbReference>